<gene>
    <name evidence="2" type="ORF">Psi01_84940</name>
</gene>
<dbReference type="Pfam" id="PF01656">
    <property type="entry name" value="CbiA"/>
    <property type="match status" value="1"/>
</dbReference>
<dbReference type="EMBL" id="BOOJ01000107">
    <property type="protein sequence ID" value="GIH97864.1"/>
    <property type="molecule type" value="Genomic_DNA"/>
</dbReference>
<evidence type="ECO:0000313" key="2">
    <source>
        <dbReference type="EMBL" id="GIH97864.1"/>
    </source>
</evidence>
<dbReference type="PANTHER" id="PTHR13696">
    <property type="entry name" value="P-LOOP CONTAINING NUCLEOSIDE TRIPHOSPHATE HYDROLASE"/>
    <property type="match status" value="1"/>
</dbReference>
<dbReference type="PANTHER" id="PTHR13696:SF99">
    <property type="entry name" value="COBYRINIC ACID AC-DIAMIDE SYNTHASE"/>
    <property type="match status" value="1"/>
</dbReference>
<feature type="domain" description="CobQ/CobB/MinD/ParA nucleotide binding" evidence="1">
    <location>
        <begin position="23"/>
        <end position="177"/>
    </location>
</feature>
<dbReference type="Gene3D" id="3.40.50.300">
    <property type="entry name" value="P-loop containing nucleotide triphosphate hydrolases"/>
    <property type="match status" value="1"/>
</dbReference>
<dbReference type="CDD" id="cd02042">
    <property type="entry name" value="ParAB_family"/>
    <property type="match status" value="1"/>
</dbReference>
<organism evidence="2 3">
    <name type="scientific">Planobispora siamensis</name>
    <dbReference type="NCBI Taxonomy" id="936338"/>
    <lineage>
        <taxon>Bacteria</taxon>
        <taxon>Bacillati</taxon>
        <taxon>Actinomycetota</taxon>
        <taxon>Actinomycetes</taxon>
        <taxon>Streptosporangiales</taxon>
        <taxon>Streptosporangiaceae</taxon>
        <taxon>Planobispora</taxon>
    </lineage>
</organism>
<keyword evidence="3" id="KW-1185">Reference proteome</keyword>
<evidence type="ECO:0000259" key="1">
    <source>
        <dbReference type="Pfam" id="PF01656"/>
    </source>
</evidence>
<reference evidence="2 3" key="1">
    <citation type="submission" date="2021-01" db="EMBL/GenBank/DDBJ databases">
        <title>Whole genome shotgun sequence of Planobispora siamensis NBRC 107568.</title>
        <authorList>
            <person name="Komaki H."/>
            <person name="Tamura T."/>
        </authorList>
    </citation>
    <scope>NUCLEOTIDE SEQUENCE [LARGE SCALE GENOMIC DNA]</scope>
    <source>
        <strain evidence="2 3">NBRC 107568</strain>
    </source>
</reference>
<dbReference type="SUPFAM" id="SSF52540">
    <property type="entry name" value="P-loop containing nucleoside triphosphate hydrolases"/>
    <property type="match status" value="1"/>
</dbReference>
<dbReference type="AlphaFoldDB" id="A0A8J3WP02"/>
<dbReference type="Proteomes" id="UP000619788">
    <property type="component" value="Unassembled WGS sequence"/>
</dbReference>
<dbReference type="InterPro" id="IPR050678">
    <property type="entry name" value="DNA_Partitioning_ATPase"/>
</dbReference>
<comment type="caution">
    <text evidence="2">The sequence shown here is derived from an EMBL/GenBank/DDBJ whole genome shotgun (WGS) entry which is preliminary data.</text>
</comment>
<proteinExistence type="predicted"/>
<evidence type="ECO:0000313" key="3">
    <source>
        <dbReference type="Proteomes" id="UP000619788"/>
    </source>
</evidence>
<dbReference type="InterPro" id="IPR002586">
    <property type="entry name" value="CobQ/CobB/MinD/ParA_Nub-bd_dom"/>
</dbReference>
<dbReference type="RefSeq" id="WP_204069841.1">
    <property type="nucleotide sequence ID" value="NZ_BOOJ01000107.1"/>
</dbReference>
<sequence>MTTATASSGAQPDTARQTDSYVITVANQKGGVGKTMLTLSLAAHTVAAHGRALVVDVDPQANSYDLTRVMDDPGYEVLHELDPVQLTQIRQLRDFDTILVDCPGSLEGHDVLAEVLARSTYVIIPYDHEPESIMPTVRTVERVKASGVPYAVVVTKADPRLGAEYIMDAWQTLHSAGIRHFRSAIRLYRAWPNSLKAGVPITRWNERYAPRLREDIASLHTELLLDLGRRELGGQR</sequence>
<name>A0A8J3WP02_9ACTN</name>
<protein>
    <recommendedName>
        <fullName evidence="1">CobQ/CobB/MinD/ParA nucleotide binding domain-containing protein</fullName>
    </recommendedName>
</protein>
<dbReference type="InterPro" id="IPR027417">
    <property type="entry name" value="P-loop_NTPase"/>
</dbReference>
<accession>A0A8J3WP02</accession>